<gene>
    <name evidence="3" type="ORF">MNB_SV-4-962</name>
</gene>
<protein>
    <recommendedName>
        <fullName evidence="2">Peptidoglycan binding-like domain-containing protein</fullName>
    </recommendedName>
</protein>
<dbReference type="InterPro" id="IPR002477">
    <property type="entry name" value="Peptidoglycan-bd-like"/>
</dbReference>
<organism evidence="3">
    <name type="scientific">hydrothermal vent metagenome</name>
    <dbReference type="NCBI Taxonomy" id="652676"/>
    <lineage>
        <taxon>unclassified sequences</taxon>
        <taxon>metagenomes</taxon>
        <taxon>ecological metagenomes</taxon>
    </lineage>
</organism>
<dbReference type="Pfam" id="PF01471">
    <property type="entry name" value="PG_binding_1"/>
    <property type="match status" value="1"/>
</dbReference>
<feature type="domain" description="Peptidoglycan binding-like" evidence="2">
    <location>
        <begin position="160"/>
        <end position="198"/>
    </location>
</feature>
<dbReference type="InterPro" id="IPR036366">
    <property type="entry name" value="PGBDSf"/>
</dbReference>
<dbReference type="Gene3D" id="1.10.101.10">
    <property type="entry name" value="PGBD-like superfamily/PGBD"/>
    <property type="match status" value="1"/>
</dbReference>
<evidence type="ECO:0000259" key="2">
    <source>
        <dbReference type="Pfam" id="PF01471"/>
    </source>
</evidence>
<feature type="compositionally biased region" description="Polar residues" evidence="1">
    <location>
        <begin position="247"/>
        <end position="281"/>
    </location>
</feature>
<feature type="compositionally biased region" description="Low complexity" evidence="1">
    <location>
        <begin position="294"/>
        <end position="307"/>
    </location>
</feature>
<name>A0A1W1E786_9ZZZZ</name>
<feature type="compositionally biased region" description="Polar residues" evidence="1">
    <location>
        <begin position="308"/>
        <end position="323"/>
    </location>
</feature>
<evidence type="ECO:0000313" key="3">
    <source>
        <dbReference type="EMBL" id="SFV89780.1"/>
    </source>
</evidence>
<dbReference type="SUPFAM" id="SSF47090">
    <property type="entry name" value="PGBD-like"/>
    <property type="match status" value="1"/>
</dbReference>
<dbReference type="EMBL" id="FPIB01000003">
    <property type="protein sequence ID" value="SFV89780.1"/>
    <property type="molecule type" value="Genomic_DNA"/>
</dbReference>
<accession>A0A1W1E786</accession>
<dbReference type="AlphaFoldDB" id="A0A1W1E786"/>
<evidence type="ECO:0000256" key="1">
    <source>
        <dbReference type="SAM" id="MobiDB-lite"/>
    </source>
</evidence>
<feature type="region of interest" description="Disordered" evidence="1">
    <location>
        <begin position="247"/>
        <end position="323"/>
    </location>
</feature>
<proteinExistence type="predicted"/>
<reference evidence="3" key="1">
    <citation type="submission" date="2016-10" db="EMBL/GenBank/DDBJ databases">
        <authorList>
            <person name="de Groot N.N."/>
        </authorList>
    </citation>
    <scope>NUCLEOTIDE SEQUENCE</scope>
</reference>
<dbReference type="InterPro" id="IPR036365">
    <property type="entry name" value="PGBD-like_sf"/>
</dbReference>
<sequence>MRKKLLIVPVGMFALGSVASASMLDQLIYNVAGQATNAAGARLGDEIYYGSSRSASHPPVHHVKHRTHKKVYRKPVSVMTDEMRIQKALTSLGYYHGPIDGEVNSFETRSAIKKLNMDYGISNSASLKPEVKDSLIYLGTLFTFDRNLIARGTDSHTKGKKIQTALKIHGFYHSKIDGAVGNGTRRAIAEYKAAQGLSSGSRLDFEEEYQLISSAKEMNDRNIEETLASLKSLGQRYVPPVQNSYMQQRQPVPQTQYAQPAQMPVQNRQSPSTPHYNTTAAPQVHPAAVTNSMPAQPAAKPAPANQQSGEVSIDSLQMYTDKK</sequence>